<keyword evidence="2" id="KW-0843">Virulence</keyword>
<dbReference type="InterPro" id="IPR013385">
    <property type="entry name" value="T3SS_SpaO/YscQ/SpaO"/>
</dbReference>
<evidence type="ECO:0000259" key="3">
    <source>
        <dbReference type="Pfam" id="PF01052"/>
    </source>
</evidence>
<comment type="similarity">
    <text evidence="1">Belongs to the FliN/MopA/SpaO family.</text>
</comment>
<dbReference type="PATRIC" id="fig|360102.15.peg.4653"/>
<dbReference type="SUPFAM" id="SSF101801">
    <property type="entry name" value="Surface presentation of antigens (SPOA)"/>
    <property type="match status" value="1"/>
</dbReference>
<gene>
    <name evidence="4" type="ordered locus">YPA_CD0019</name>
</gene>
<accession>A0A0E1NLH9</accession>
<dbReference type="SMR" id="A0A0E1NLH9"/>
<dbReference type="GO" id="GO:0050918">
    <property type="term" value="P:positive chemotaxis"/>
    <property type="evidence" value="ECO:0007669"/>
    <property type="project" value="TreeGrafter"/>
</dbReference>
<dbReference type="HOGENOM" id="CLU_896744_0_0_6"/>
<dbReference type="EMBL" id="CP000311">
    <property type="protein sequence ID" value="ABG16263.1"/>
    <property type="molecule type" value="Genomic_DNA"/>
</dbReference>
<dbReference type="AlphaFoldDB" id="A0A0E1NLH9"/>
<dbReference type="InterPro" id="IPR003283">
    <property type="entry name" value="T3SS_OMP_SpaO"/>
</dbReference>
<dbReference type="PANTHER" id="PTHR30034">
    <property type="entry name" value="FLAGELLAR MOTOR SWITCH PROTEIN FLIM"/>
    <property type="match status" value="1"/>
</dbReference>
<dbReference type="GO" id="GO:0071978">
    <property type="term" value="P:bacterial-type flagellum-dependent swarming motility"/>
    <property type="evidence" value="ECO:0007669"/>
    <property type="project" value="TreeGrafter"/>
</dbReference>
<dbReference type="Gene3D" id="2.30.330.10">
    <property type="entry name" value="SpoA-like"/>
    <property type="match status" value="1"/>
</dbReference>
<dbReference type="PANTHER" id="PTHR30034:SF6">
    <property type="entry name" value="YOP PROTEINS TRANSLOCATION PROTEIN Q"/>
    <property type="match status" value="1"/>
</dbReference>
<dbReference type="InterPro" id="IPR036429">
    <property type="entry name" value="SpoA-like_sf"/>
</dbReference>
<dbReference type="GO" id="GO:0030254">
    <property type="term" value="P:protein secretion by the type III secretion system"/>
    <property type="evidence" value="ECO:0007669"/>
    <property type="project" value="InterPro"/>
</dbReference>
<evidence type="ECO:0000256" key="1">
    <source>
        <dbReference type="ARBA" id="ARBA00009226"/>
    </source>
</evidence>
<dbReference type="InterPro" id="IPR001543">
    <property type="entry name" value="FliN-like_C"/>
</dbReference>
<dbReference type="Proteomes" id="UP000001971">
    <property type="component" value="Plasmid pCD"/>
</dbReference>
<dbReference type="Pfam" id="PF01052">
    <property type="entry name" value="FliMN_C"/>
    <property type="match status" value="1"/>
</dbReference>
<geneLocation type="plasmid" evidence="4 5">
    <name>pCD</name>
</geneLocation>
<dbReference type="PRINTS" id="PR01339">
    <property type="entry name" value="TYPE3OMOPROT"/>
</dbReference>
<dbReference type="KEGG" id="ypa:YPA_CD0019"/>
<sequence length="307" mass="34419">MSLLTLPQAKLSELSLRQRLSHYQQNYLWEEGKLELTVSEPPSSLNCILQLQWKGTHFTLYCFGNDLANWLTADLLGAPFFTLPKELQLALLERQTVFLPKLVCNDIATASLSVTQPLLSLRLSRDNAHISFWLTSAEALFALLPARPNSERIPLPILISLRWHKVYLTLDEVDSLRLGDVLLAPEGSGPNSPVLAYVGENPWGYFQLQSNKLEFIGMSHESDELNPEPLTDLNQLPVQVSFEVGRQILDWHTLTSLEPGSLIDLTTPVDGEVRLLANGRLLGHGRLVEIQGRLGVRIERLTEVTIS</sequence>
<dbReference type="NCBIfam" id="TIGR02551">
    <property type="entry name" value="SpaO_YscQ"/>
    <property type="match status" value="1"/>
</dbReference>
<keyword evidence="4" id="KW-0614">Plasmid</keyword>
<proteinExistence type="inferred from homology"/>
<reference evidence="4 5" key="1">
    <citation type="journal article" date="2006" name="J. Bacteriol.">
        <title>Complete genome sequence of Yersinia pestis strains Antiqua and Nepal516: evidence of gene reduction in an emerging pathogen.</title>
        <authorList>
            <person name="Chain P.S."/>
            <person name="Hu P."/>
            <person name="Malfatti S.A."/>
            <person name="Radnedge L."/>
            <person name="Larimer F."/>
            <person name="Vergez L.M."/>
            <person name="Worsham P."/>
            <person name="Chu M.C."/>
            <person name="Andersen G.L."/>
        </authorList>
    </citation>
    <scope>NUCLEOTIDE SEQUENCE [LARGE SCALE GENOMIC DNA]</scope>
    <source>
        <strain evidence="4 5">Antiqua</strain>
        <plasmid evidence="4 5">pCD</plasmid>
    </source>
</reference>
<evidence type="ECO:0000313" key="4">
    <source>
        <dbReference type="EMBL" id="ABG16263.1"/>
    </source>
</evidence>
<organism evidence="4 5">
    <name type="scientific">Yersinia pestis bv. Antiqua (strain Antiqua)</name>
    <dbReference type="NCBI Taxonomy" id="360102"/>
    <lineage>
        <taxon>Bacteria</taxon>
        <taxon>Pseudomonadati</taxon>
        <taxon>Pseudomonadota</taxon>
        <taxon>Gammaproteobacteria</taxon>
        <taxon>Enterobacterales</taxon>
        <taxon>Yersiniaceae</taxon>
        <taxon>Yersinia</taxon>
    </lineage>
</organism>
<evidence type="ECO:0000313" key="5">
    <source>
        <dbReference type="Proteomes" id="UP000001971"/>
    </source>
</evidence>
<feature type="domain" description="Flagellar motor switch protein FliN-like C-terminal" evidence="3">
    <location>
        <begin position="232"/>
        <end position="301"/>
    </location>
</feature>
<name>A0A0E1NLH9_YERPA</name>
<protein>
    <submittedName>
        <fullName evidence="4">Type III secretion protein</fullName>
    </submittedName>
</protein>
<evidence type="ECO:0000256" key="2">
    <source>
        <dbReference type="ARBA" id="ARBA00023026"/>
    </source>
</evidence>
<dbReference type="RefSeq" id="WP_002212948.1">
    <property type="nucleotide sequence ID" value="NC_008122.1"/>
</dbReference>